<dbReference type="AlphaFoldDB" id="A0A9Q0NCV2"/>
<dbReference type="Proteomes" id="UP001151699">
    <property type="component" value="Chromosome A"/>
</dbReference>
<evidence type="ECO:0000313" key="1">
    <source>
        <dbReference type="EMBL" id="KAJ6647966.1"/>
    </source>
</evidence>
<proteinExistence type="predicted"/>
<name>A0A9Q0NCV2_9DIPT</name>
<comment type="caution">
    <text evidence="1">The sequence shown here is derived from an EMBL/GenBank/DDBJ whole genome shotgun (WGS) entry which is preliminary data.</text>
</comment>
<accession>A0A9Q0NCV2</accession>
<sequence>MRKWRLLVAKIRTEDYVWIPPQRVNISTIHNNAAPIMEPTYVCCTPTQLTFRIDLQFPDDCKVKILF</sequence>
<gene>
    <name evidence="1" type="ORF">Bhyg_03191</name>
</gene>
<dbReference type="EMBL" id="WJQU01000001">
    <property type="protein sequence ID" value="KAJ6647966.1"/>
    <property type="molecule type" value="Genomic_DNA"/>
</dbReference>
<keyword evidence="2" id="KW-1185">Reference proteome</keyword>
<evidence type="ECO:0000313" key="2">
    <source>
        <dbReference type="Proteomes" id="UP001151699"/>
    </source>
</evidence>
<protein>
    <submittedName>
        <fullName evidence="1">Uncharacterized protein</fullName>
    </submittedName>
</protein>
<organism evidence="1 2">
    <name type="scientific">Pseudolycoriella hygida</name>
    <dbReference type="NCBI Taxonomy" id="35572"/>
    <lineage>
        <taxon>Eukaryota</taxon>
        <taxon>Metazoa</taxon>
        <taxon>Ecdysozoa</taxon>
        <taxon>Arthropoda</taxon>
        <taxon>Hexapoda</taxon>
        <taxon>Insecta</taxon>
        <taxon>Pterygota</taxon>
        <taxon>Neoptera</taxon>
        <taxon>Endopterygota</taxon>
        <taxon>Diptera</taxon>
        <taxon>Nematocera</taxon>
        <taxon>Sciaroidea</taxon>
        <taxon>Sciaridae</taxon>
        <taxon>Pseudolycoriella</taxon>
    </lineage>
</organism>
<reference evidence="1" key="1">
    <citation type="submission" date="2022-07" db="EMBL/GenBank/DDBJ databases">
        <authorList>
            <person name="Trinca V."/>
            <person name="Uliana J.V.C."/>
            <person name="Torres T.T."/>
            <person name="Ward R.J."/>
            <person name="Monesi N."/>
        </authorList>
    </citation>
    <scope>NUCLEOTIDE SEQUENCE</scope>
    <source>
        <strain evidence="1">HSMRA1968</strain>
        <tissue evidence="1">Whole embryos</tissue>
    </source>
</reference>